<evidence type="ECO:0000313" key="4">
    <source>
        <dbReference type="Proteomes" id="UP001165160"/>
    </source>
</evidence>
<evidence type="ECO:0000256" key="1">
    <source>
        <dbReference type="SAM" id="MobiDB-lite"/>
    </source>
</evidence>
<dbReference type="InterPro" id="IPR011993">
    <property type="entry name" value="PH-like_dom_sf"/>
</dbReference>
<reference evidence="4" key="1">
    <citation type="journal article" date="2023" name="Commun. Biol.">
        <title>Genome analysis of Parmales, the sister group of diatoms, reveals the evolutionary specialization of diatoms from phago-mixotrophs to photoautotrophs.</title>
        <authorList>
            <person name="Ban H."/>
            <person name="Sato S."/>
            <person name="Yoshikawa S."/>
            <person name="Yamada K."/>
            <person name="Nakamura Y."/>
            <person name="Ichinomiya M."/>
            <person name="Sato N."/>
            <person name="Blanc-Mathieu R."/>
            <person name="Endo H."/>
            <person name="Kuwata A."/>
            <person name="Ogata H."/>
        </authorList>
    </citation>
    <scope>NUCLEOTIDE SEQUENCE [LARGE SCALE GENOMIC DNA]</scope>
    <source>
        <strain evidence="4">NIES 3699</strain>
    </source>
</reference>
<evidence type="ECO:0000313" key="3">
    <source>
        <dbReference type="EMBL" id="GMH87492.1"/>
    </source>
</evidence>
<dbReference type="AlphaFoldDB" id="A0A9W7BBQ7"/>
<organism evidence="3 4">
    <name type="scientific">Triparma verrucosa</name>
    <dbReference type="NCBI Taxonomy" id="1606542"/>
    <lineage>
        <taxon>Eukaryota</taxon>
        <taxon>Sar</taxon>
        <taxon>Stramenopiles</taxon>
        <taxon>Ochrophyta</taxon>
        <taxon>Bolidophyceae</taxon>
        <taxon>Parmales</taxon>
        <taxon>Triparmaceae</taxon>
        <taxon>Triparma</taxon>
    </lineage>
</organism>
<feature type="compositionally biased region" description="Acidic residues" evidence="1">
    <location>
        <begin position="208"/>
        <end position="220"/>
    </location>
</feature>
<name>A0A9W7BBQ7_9STRA</name>
<dbReference type="EMBL" id="BRXX01000072">
    <property type="protein sequence ID" value="GMH87492.1"/>
    <property type="molecule type" value="Genomic_DNA"/>
</dbReference>
<dbReference type="Gene3D" id="2.30.29.30">
    <property type="entry name" value="Pleckstrin-homology domain (PH domain)/Phosphotyrosine-binding domain (PTB)"/>
    <property type="match status" value="1"/>
</dbReference>
<dbReference type="PANTHER" id="PTHR12847">
    <property type="entry name" value="ATP-BINDING CASSETTE ABC TRANSPORTER-RELATED"/>
    <property type="match status" value="1"/>
</dbReference>
<keyword evidence="4" id="KW-1185">Reference proteome</keyword>
<dbReference type="GO" id="GO:0030125">
    <property type="term" value="C:clathrin vesicle coat"/>
    <property type="evidence" value="ECO:0007669"/>
    <property type="project" value="TreeGrafter"/>
</dbReference>
<dbReference type="PANTHER" id="PTHR12847:SF9">
    <property type="entry name" value="NECAP-LIKE PROTEIN CG9132"/>
    <property type="match status" value="1"/>
</dbReference>
<evidence type="ECO:0000259" key="2">
    <source>
        <dbReference type="Pfam" id="PF07933"/>
    </source>
</evidence>
<protein>
    <recommendedName>
        <fullName evidence="2">NECAP PHear domain-containing protein</fullName>
    </recommendedName>
</protein>
<feature type="compositionally biased region" description="Basic and acidic residues" evidence="1">
    <location>
        <begin position="198"/>
        <end position="207"/>
    </location>
</feature>
<dbReference type="GO" id="GO:0006897">
    <property type="term" value="P:endocytosis"/>
    <property type="evidence" value="ECO:0007669"/>
    <property type="project" value="InterPro"/>
</dbReference>
<sequence>MSGLVESTTVDTKSVDADTSDISMTLMEVDEVFVYFIPKLTSSTGHRADSWSLDSPALTGKFHLSHFETSNILHLSLLESSGSLFARCPVDLNGVPPKRLDTIVETVLDSSRYFVLKCVDDATRREVRVGIGFRDRCHASDLKGHLQDYVRSVERGNKARELMEGGGGEKLKKPPPANVVGGEVEEVAKGVGGIEVGEGNKGKQKEVVEEDEDWGDFEGA</sequence>
<dbReference type="InterPro" id="IPR012466">
    <property type="entry name" value="NECAP_PHear"/>
</dbReference>
<comment type="caution">
    <text evidence="3">The sequence shown here is derived from an EMBL/GenBank/DDBJ whole genome shotgun (WGS) entry which is preliminary data.</text>
</comment>
<dbReference type="Proteomes" id="UP001165160">
    <property type="component" value="Unassembled WGS sequence"/>
</dbReference>
<accession>A0A9W7BBQ7</accession>
<feature type="region of interest" description="Disordered" evidence="1">
    <location>
        <begin position="195"/>
        <end position="220"/>
    </location>
</feature>
<dbReference type="Pfam" id="PF07933">
    <property type="entry name" value="DUF1681"/>
    <property type="match status" value="1"/>
</dbReference>
<feature type="domain" description="NECAP PHear" evidence="2">
    <location>
        <begin position="24"/>
        <end position="161"/>
    </location>
</feature>
<dbReference type="SUPFAM" id="SSF50729">
    <property type="entry name" value="PH domain-like"/>
    <property type="match status" value="1"/>
</dbReference>
<gene>
    <name evidence="3" type="ORF">TrVE_jg11595</name>
</gene>
<proteinExistence type="predicted"/>